<reference evidence="2" key="1">
    <citation type="submission" date="2020-05" db="EMBL/GenBank/DDBJ databases">
        <title>WGS assembly of Panicum virgatum.</title>
        <authorList>
            <person name="Lovell J.T."/>
            <person name="Jenkins J."/>
            <person name="Shu S."/>
            <person name="Juenger T.E."/>
            <person name="Schmutz J."/>
        </authorList>
    </citation>
    <scope>NUCLEOTIDE SEQUENCE</scope>
    <source>
        <strain evidence="2">AP13</strain>
    </source>
</reference>
<sequence>MHAHGTSPIYSLCRCVQQIHPSLTHVSPSLPLSWTKGHEAAAASHSLSVGRLLSSPLIFFLLLRTKQAGGSPLHYFPFSTRAACHNGQWDRAQELRRGDNASLGKEPNGDCDADACKEPSSKLLLSRSRDGAARHRTHTGDEDRADPQKHDLATATAIPSPPPPARHGLREGQRRRACALELERSGGVAAPVTPPSPAPSSSALPWRRRWRTPVRREDGGAGQIRRPRARPMAAAAGSGGLDIRLRRWRRPPPPFLADGHGVEQIPGKRRGGAAAAAPPGVAAEQERWWPVWRRSTC</sequence>
<proteinExistence type="predicted"/>
<feature type="region of interest" description="Disordered" evidence="1">
    <location>
        <begin position="154"/>
        <end position="173"/>
    </location>
</feature>
<evidence type="ECO:0000313" key="3">
    <source>
        <dbReference type="Proteomes" id="UP000823388"/>
    </source>
</evidence>
<feature type="region of interest" description="Disordered" evidence="1">
    <location>
        <begin position="216"/>
        <end position="238"/>
    </location>
</feature>
<accession>A0A8T0QLP5</accession>
<keyword evidence="3" id="KW-1185">Reference proteome</keyword>
<dbReference type="AlphaFoldDB" id="A0A8T0QLP5"/>
<comment type="caution">
    <text evidence="2">The sequence shown here is derived from an EMBL/GenBank/DDBJ whole genome shotgun (WGS) entry which is preliminary data.</text>
</comment>
<protein>
    <submittedName>
        <fullName evidence="2">Uncharacterized protein</fullName>
    </submittedName>
</protein>
<feature type="region of interest" description="Disordered" evidence="1">
    <location>
        <begin position="122"/>
        <end position="148"/>
    </location>
</feature>
<dbReference type="Proteomes" id="UP000823388">
    <property type="component" value="Chromosome 7K"/>
</dbReference>
<feature type="compositionally biased region" description="Low complexity" evidence="1">
    <location>
        <begin position="272"/>
        <end position="283"/>
    </location>
</feature>
<feature type="region of interest" description="Disordered" evidence="1">
    <location>
        <begin position="98"/>
        <end position="117"/>
    </location>
</feature>
<gene>
    <name evidence="2" type="ORF">PVAP13_7KG273355</name>
</gene>
<evidence type="ECO:0000313" key="2">
    <source>
        <dbReference type="EMBL" id="KAG2573732.1"/>
    </source>
</evidence>
<dbReference type="EMBL" id="CM029049">
    <property type="protein sequence ID" value="KAG2573732.1"/>
    <property type="molecule type" value="Genomic_DNA"/>
</dbReference>
<name>A0A8T0QLP5_PANVG</name>
<feature type="compositionally biased region" description="Basic and acidic residues" evidence="1">
    <location>
        <begin position="127"/>
        <end position="148"/>
    </location>
</feature>
<evidence type="ECO:0000256" key="1">
    <source>
        <dbReference type="SAM" id="MobiDB-lite"/>
    </source>
</evidence>
<organism evidence="2 3">
    <name type="scientific">Panicum virgatum</name>
    <name type="common">Blackwell switchgrass</name>
    <dbReference type="NCBI Taxonomy" id="38727"/>
    <lineage>
        <taxon>Eukaryota</taxon>
        <taxon>Viridiplantae</taxon>
        <taxon>Streptophyta</taxon>
        <taxon>Embryophyta</taxon>
        <taxon>Tracheophyta</taxon>
        <taxon>Spermatophyta</taxon>
        <taxon>Magnoliopsida</taxon>
        <taxon>Liliopsida</taxon>
        <taxon>Poales</taxon>
        <taxon>Poaceae</taxon>
        <taxon>PACMAD clade</taxon>
        <taxon>Panicoideae</taxon>
        <taxon>Panicodae</taxon>
        <taxon>Paniceae</taxon>
        <taxon>Panicinae</taxon>
        <taxon>Panicum</taxon>
        <taxon>Panicum sect. Hiantes</taxon>
    </lineage>
</organism>
<feature type="region of interest" description="Disordered" evidence="1">
    <location>
        <begin position="255"/>
        <end position="283"/>
    </location>
</feature>